<evidence type="ECO:0000256" key="10">
    <source>
        <dbReference type="ARBA" id="ARBA00022741"/>
    </source>
</evidence>
<dbReference type="GO" id="GO:0004594">
    <property type="term" value="F:pantothenate kinase activity"/>
    <property type="evidence" value="ECO:0007669"/>
    <property type="project" value="UniProtKB-EC"/>
</dbReference>
<dbReference type="EMBL" id="CP063078">
    <property type="protein sequence ID" value="QOQ87645.1"/>
    <property type="molecule type" value="Genomic_DNA"/>
</dbReference>
<dbReference type="GO" id="GO:0005737">
    <property type="term" value="C:cytoplasm"/>
    <property type="evidence" value="ECO:0007669"/>
    <property type="project" value="UniProtKB-SubCell"/>
</dbReference>
<keyword evidence="12" id="KW-0067">ATP-binding</keyword>
<dbReference type="InterPro" id="IPR004619">
    <property type="entry name" value="Type_III_PanK"/>
</dbReference>
<comment type="pathway">
    <text evidence="5">Cofactor biosynthesis; coenzyme A biosynthesis; CoA from (R)-pantothenate: step 1/5.</text>
</comment>
<comment type="cofactor">
    <cofactor evidence="2">
        <name>K(+)</name>
        <dbReference type="ChEBI" id="CHEBI:29103"/>
    </cofactor>
</comment>
<accession>A0A7M1LJE8</accession>
<evidence type="ECO:0000256" key="4">
    <source>
        <dbReference type="ARBA" id="ARBA00004496"/>
    </source>
</evidence>
<dbReference type="GO" id="GO:0005524">
    <property type="term" value="F:ATP binding"/>
    <property type="evidence" value="ECO:0007669"/>
    <property type="project" value="UniProtKB-KW"/>
</dbReference>
<evidence type="ECO:0000256" key="11">
    <source>
        <dbReference type="ARBA" id="ARBA00022777"/>
    </source>
</evidence>
<keyword evidence="9 17" id="KW-0808">Transferase</keyword>
<keyword evidence="10" id="KW-0547">Nucleotide-binding</keyword>
<dbReference type="PANTHER" id="PTHR34265">
    <property type="entry name" value="TYPE III PANTOTHENATE KINASE"/>
    <property type="match status" value="1"/>
</dbReference>
<keyword evidence="8" id="KW-0963">Cytoplasm</keyword>
<evidence type="ECO:0000256" key="12">
    <source>
        <dbReference type="ARBA" id="ARBA00022840"/>
    </source>
</evidence>
<dbReference type="Pfam" id="PF03309">
    <property type="entry name" value="Pan_kinase"/>
    <property type="match status" value="1"/>
</dbReference>
<evidence type="ECO:0000313" key="17">
    <source>
        <dbReference type="EMBL" id="QOQ87645.1"/>
    </source>
</evidence>
<evidence type="ECO:0000256" key="14">
    <source>
        <dbReference type="ARBA" id="ARBA00022993"/>
    </source>
</evidence>
<organism evidence="17 18">
    <name type="scientific">Campylobacter corcagiensis</name>
    <dbReference type="NCBI Taxonomy" id="1448857"/>
    <lineage>
        <taxon>Bacteria</taxon>
        <taxon>Pseudomonadati</taxon>
        <taxon>Campylobacterota</taxon>
        <taxon>Epsilonproteobacteria</taxon>
        <taxon>Campylobacterales</taxon>
        <taxon>Campylobacteraceae</taxon>
        <taxon>Campylobacter</taxon>
    </lineage>
</organism>
<evidence type="ECO:0000256" key="6">
    <source>
        <dbReference type="ARBA" id="ARBA00011738"/>
    </source>
</evidence>
<comment type="cofactor">
    <cofactor evidence="3">
        <name>NH4(+)</name>
        <dbReference type="ChEBI" id="CHEBI:28938"/>
    </cofactor>
</comment>
<comment type="similarity">
    <text evidence="15">Belongs to the type III pantothenate kinase family.</text>
</comment>
<sequence>MLLLDVGNHSAKIWHDGLISSKSIDELNSFLPKEKAYYISVNSNFKPNSNKFIDISDFFEFDTIYKGLGVDRIAGCYIIKNGIVVDAGSAITVDIMIDFVHQGGFIVPGIAAQLKANEEISKVLKVAINSQVSLEALPQKTVDAVSFGIIAPLVFLIKDMSKNKNIYLTGGDGSFFSKFFDNAIFDKNLVFRGMLKALEERGIKC</sequence>
<evidence type="ECO:0000313" key="18">
    <source>
        <dbReference type="Proteomes" id="UP000594749"/>
    </source>
</evidence>
<evidence type="ECO:0000256" key="8">
    <source>
        <dbReference type="ARBA" id="ARBA00022490"/>
    </source>
</evidence>
<evidence type="ECO:0000256" key="2">
    <source>
        <dbReference type="ARBA" id="ARBA00001958"/>
    </source>
</evidence>
<proteinExistence type="inferred from homology"/>
<evidence type="ECO:0000256" key="1">
    <source>
        <dbReference type="ARBA" id="ARBA00001206"/>
    </source>
</evidence>
<gene>
    <name evidence="17" type="ORF">IMC76_02200</name>
</gene>
<evidence type="ECO:0000256" key="9">
    <source>
        <dbReference type="ARBA" id="ARBA00022679"/>
    </source>
</evidence>
<evidence type="ECO:0000256" key="16">
    <source>
        <dbReference type="ARBA" id="ARBA00040883"/>
    </source>
</evidence>
<dbReference type="PANTHER" id="PTHR34265:SF1">
    <property type="entry name" value="TYPE III PANTOTHENATE KINASE"/>
    <property type="match status" value="1"/>
</dbReference>
<dbReference type="AlphaFoldDB" id="A0A7M1LJE8"/>
<dbReference type="Proteomes" id="UP000594749">
    <property type="component" value="Chromosome"/>
</dbReference>
<dbReference type="UniPathway" id="UPA00241">
    <property type="reaction ID" value="UER00352"/>
</dbReference>
<evidence type="ECO:0000256" key="15">
    <source>
        <dbReference type="ARBA" id="ARBA00038036"/>
    </source>
</evidence>
<keyword evidence="11 17" id="KW-0418">Kinase</keyword>
<dbReference type="GO" id="GO:0015937">
    <property type="term" value="P:coenzyme A biosynthetic process"/>
    <property type="evidence" value="ECO:0007669"/>
    <property type="project" value="UniProtKB-UniPathway"/>
</dbReference>
<comment type="catalytic activity">
    <reaction evidence="1">
        <text>(R)-pantothenate + ATP = (R)-4'-phosphopantothenate + ADP + H(+)</text>
        <dbReference type="Rhea" id="RHEA:16373"/>
        <dbReference type="ChEBI" id="CHEBI:10986"/>
        <dbReference type="ChEBI" id="CHEBI:15378"/>
        <dbReference type="ChEBI" id="CHEBI:29032"/>
        <dbReference type="ChEBI" id="CHEBI:30616"/>
        <dbReference type="ChEBI" id="CHEBI:456216"/>
        <dbReference type="EC" id="2.7.1.33"/>
    </reaction>
</comment>
<comment type="subunit">
    <text evidence="6">Homodimer.</text>
</comment>
<dbReference type="SUPFAM" id="SSF53067">
    <property type="entry name" value="Actin-like ATPase domain"/>
    <property type="match status" value="2"/>
</dbReference>
<dbReference type="Gene3D" id="3.30.420.40">
    <property type="match status" value="2"/>
</dbReference>
<evidence type="ECO:0000256" key="7">
    <source>
        <dbReference type="ARBA" id="ARBA00012102"/>
    </source>
</evidence>
<dbReference type="RefSeq" id="WP_025802702.1">
    <property type="nucleotide sequence ID" value="NZ_CP053842.1"/>
</dbReference>
<evidence type="ECO:0000256" key="5">
    <source>
        <dbReference type="ARBA" id="ARBA00005225"/>
    </source>
</evidence>
<comment type="subcellular location">
    <subcellularLocation>
        <location evidence="4">Cytoplasm</location>
    </subcellularLocation>
</comment>
<keyword evidence="18" id="KW-1185">Reference proteome</keyword>
<dbReference type="NCBIfam" id="NF009872">
    <property type="entry name" value="PRK13333.1"/>
    <property type="match status" value="1"/>
</dbReference>
<dbReference type="OrthoDB" id="5347692at2"/>
<protein>
    <recommendedName>
        <fullName evidence="16">Type III pantothenate kinase</fullName>
        <ecNumber evidence="7">2.7.1.33</ecNumber>
    </recommendedName>
</protein>
<keyword evidence="13" id="KW-0630">Potassium</keyword>
<evidence type="ECO:0000256" key="13">
    <source>
        <dbReference type="ARBA" id="ARBA00022958"/>
    </source>
</evidence>
<dbReference type="InterPro" id="IPR043129">
    <property type="entry name" value="ATPase_NBD"/>
</dbReference>
<keyword evidence="14" id="KW-0173">Coenzyme A biosynthesis</keyword>
<dbReference type="NCBIfam" id="TIGR00671">
    <property type="entry name" value="baf"/>
    <property type="match status" value="1"/>
</dbReference>
<dbReference type="EC" id="2.7.1.33" evidence="7"/>
<name>A0A7M1LJE8_9BACT</name>
<evidence type="ECO:0000256" key="3">
    <source>
        <dbReference type="ARBA" id="ARBA00001972"/>
    </source>
</evidence>
<reference evidence="17 18" key="1">
    <citation type="submission" date="2020-10" db="EMBL/GenBank/DDBJ databases">
        <title>Campylobacter and Helicobacter PacBio genomes.</title>
        <authorList>
            <person name="Lane C."/>
        </authorList>
    </citation>
    <scope>NUCLEOTIDE SEQUENCE [LARGE SCALE GENOMIC DNA]</scope>
    <source>
        <strain evidence="17 18">2016D-0077</strain>
    </source>
</reference>